<sequence>MAAALQINFALWGMLICASMELAQMIQRFF</sequence>
<keyword evidence="1" id="KW-0472">Membrane</keyword>
<keyword evidence="1" id="KW-0812">Transmembrane</keyword>
<name>A0A0E4BRL4_9BRAD</name>
<dbReference type="AlphaFoldDB" id="A0A0E4BRL4"/>
<keyword evidence="1" id="KW-1133">Transmembrane helix</keyword>
<evidence type="ECO:0000313" key="2">
    <source>
        <dbReference type="EMBL" id="BAR58232.1"/>
    </source>
</evidence>
<proteinExistence type="predicted"/>
<dbReference type="Proteomes" id="UP000063308">
    <property type="component" value="Chromosome"/>
</dbReference>
<reference evidence="2 3" key="1">
    <citation type="submission" date="2014-11" db="EMBL/GenBank/DDBJ databases">
        <title>Symbiosis island explosion on the genome of extra-slow-growing strains of soybean bradyrhizobia with massive insertion sequences.</title>
        <authorList>
            <person name="Iida T."/>
            <person name="Minamisawa K."/>
        </authorList>
    </citation>
    <scope>NUCLEOTIDE SEQUENCE [LARGE SCALE GENOMIC DNA]</scope>
    <source>
        <strain evidence="2 3">NK6</strain>
    </source>
</reference>
<dbReference type="EMBL" id="AP014685">
    <property type="protein sequence ID" value="BAR58232.1"/>
    <property type="molecule type" value="Genomic_DNA"/>
</dbReference>
<evidence type="ECO:0000313" key="3">
    <source>
        <dbReference type="Proteomes" id="UP000063308"/>
    </source>
</evidence>
<protein>
    <submittedName>
        <fullName evidence="2">Uncharacterized protein</fullName>
    </submittedName>
</protein>
<accession>A0A0E4BRL4</accession>
<gene>
    <name evidence="2" type="ORF">NK6_5073</name>
</gene>
<evidence type="ECO:0000256" key="1">
    <source>
        <dbReference type="SAM" id="Phobius"/>
    </source>
</evidence>
<organism evidence="2 3">
    <name type="scientific">Bradyrhizobium diazoefficiens</name>
    <dbReference type="NCBI Taxonomy" id="1355477"/>
    <lineage>
        <taxon>Bacteria</taxon>
        <taxon>Pseudomonadati</taxon>
        <taxon>Pseudomonadota</taxon>
        <taxon>Alphaproteobacteria</taxon>
        <taxon>Hyphomicrobiales</taxon>
        <taxon>Nitrobacteraceae</taxon>
        <taxon>Bradyrhizobium</taxon>
    </lineage>
</organism>
<feature type="transmembrane region" description="Helical" evidence="1">
    <location>
        <begin position="6"/>
        <end position="26"/>
    </location>
</feature>